<gene>
    <name evidence="1" type="ORF">HDID_LOCUS4481</name>
</gene>
<reference evidence="1 2" key="2">
    <citation type="submission" date="2018-11" db="EMBL/GenBank/DDBJ databases">
        <authorList>
            <consortium name="Pathogen Informatics"/>
        </authorList>
    </citation>
    <scope>NUCLEOTIDE SEQUENCE [LARGE SCALE GENOMIC DNA]</scope>
</reference>
<evidence type="ECO:0000313" key="1">
    <source>
        <dbReference type="EMBL" id="VDL49973.1"/>
    </source>
</evidence>
<sequence>MGLKEGGAEGERKSGEKKTSTLWAIRSEIGTYNRPRCPLIPASRRNDNSWTHCRKVGVVICSGFSLISGRI</sequence>
<dbReference type="EMBL" id="UYSG01001743">
    <property type="protein sequence ID" value="VDL49973.1"/>
    <property type="molecule type" value="Genomic_DNA"/>
</dbReference>
<dbReference type="Proteomes" id="UP000274504">
    <property type="component" value="Unassembled WGS sequence"/>
</dbReference>
<dbReference type="AlphaFoldDB" id="A0A0R3SHR8"/>
<reference evidence="3" key="1">
    <citation type="submission" date="2017-02" db="UniProtKB">
        <authorList>
            <consortium name="WormBaseParasite"/>
        </authorList>
    </citation>
    <scope>IDENTIFICATION</scope>
</reference>
<name>A0A0R3SHR8_HYMDI</name>
<dbReference type="WBParaSite" id="HDID_0000448301-mRNA-1">
    <property type="protein sequence ID" value="HDID_0000448301-mRNA-1"/>
    <property type="gene ID" value="HDID_0000448301"/>
</dbReference>
<evidence type="ECO:0000313" key="2">
    <source>
        <dbReference type="Proteomes" id="UP000274504"/>
    </source>
</evidence>
<evidence type="ECO:0000313" key="3">
    <source>
        <dbReference type="WBParaSite" id="HDID_0000448301-mRNA-1"/>
    </source>
</evidence>
<protein>
    <submittedName>
        <fullName evidence="1 3">Uncharacterized protein</fullName>
    </submittedName>
</protein>
<accession>A0A0R3SHR8</accession>
<proteinExistence type="predicted"/>
<organism evidence="3">
    <name type="scientific">Hymenolepis diminuta</name>
    <name type="common">Rat tapeworm</name>
    <dbReference type="NCBI Taxonomy" id="6216"/>
    <lineage>
        <taxon>Eukaryota</taxon>
        <taxon>Metazoa</taxon>
        <taxon>Spiralia</taxon>
        <taxon>Lophotrochozoa</taxon>
        <taxon>Platyhelminthes</taxon>
        <taxon>Cestoda</taxon>
        <taxon>Eucestoda</taxon>
        <taxon>Cyclophyllidea</taxon>
        <taxon>Hymenolepididae</taxon>
        <taxon>Hymenolepis</taxon>
    </lineage>
</organism>